<dbReference type="Gene3D" id="3.40.50.300">
    <property type="entry name" value="P-loop containing nucleotide triphosphate hydrolases"/>
    <property type="match status" value="2"/>
</dbReference>
<keyword evidence="8 10" id="KW-0238">DNA-binding</keyword>
<dbReference type="EMBL" id="BAABCX010000009">
    <property type="protein sequence ID" value="GAA3552009.1"/>
    <property type="molecule type" value="Genomic_DNA"/>
</dbReference>
<protein>
    <recommendedName>
        <fullName evidence="10">RecBCD enzyme subunit RecC</fullName>
    </recommendedName>
    <alternativeName>
        <fullName evidence="10">Exonuclease V subunit RecC</fullName>
        <shortName evidence="10">ExoV subunit RecC</shortName>
    </alternativeName>
    <alternativeName>
        <fullName evidence="10">Helicase/nuclease RecBCD subunit RecC</fullName>
    </alternativeName>
</protein>
<comment type="similarity">
    <text evidence="10">Belongs to the RecC family.</text>
</comment>
<dbReference type="Pfam" id="PF04257">
    <property type="entry name" value="Exonuc_V_gamma"/>
    <property type="match status" value="1"/>
</dbReference>
<keyword evidence="5 10" id="KW-0347">Helicase</keyword>
<dbReference type="Gene3D" id="1.10.10.160">
    <property type="match status" value="1"/>
</dbReference>
<keyword evidence="3 10" id="KW-0227">DNA damage</keyword>
<dbReference type="NCBIfam" id="TIGR01450">
    <property type="entry name" value="recC"/>
    <property type="match status" value="1"/>
</dbReference>
<dbReference type="InterPro" id="IPR027417">
    <property type="entry name" value="P-loop_NTPase"/>
</dbReference>
<evidence type="ECO:0000256" key="1">
    <source>
        <dbReference type="ARBA" id="ARBA00022722"/>
    </source>
</evidence>
<evidence type="ECO:0000256" key="2">
    <source>
        <dbReference type="ARBA" id="ARBA00022741"/>
    </source>
</evidence>
<sequence>MFTLYHSNRLDVLKELMVSLIRMEPLAHPFDAEVILVQNPGMAQWLKLELASTFGIAANIEFPLPASFIWKMFVQTLEGVPEQSAFNKEAMVWKLMSLLPGQLKEEAFLPLRHYLADDQFGRRLYQLCGNIADIFDQYLVYRPEWIQDWEQGGGLRAEAHPWQPVLWRALVSRTRELDQSLCHRANLFQSFIDTLAAGELRHSLPKRLFIFGISALPPKYLEALNALGRHTDVHLLLTNPCRYYWGDIQDNRRQVRRQLLQRVAEQRRRPWGEPVADIGLLPAGAELEHWFDEDGEPSQGNPLLASMGKQGRDHLWLLAELGPNEIDAFVEPLGDTLLHRLQQDILELRNSAEPVLDKERLASSHHKTIIIPEDDSLVIHSCHSPIRELEVLHDELLKAFEADPGLAPKDVVVMVPDINAYSPYIQAVFGAASGERFIPFSLSDRSAQQESPVLLSFLAVLRLAHARCTLSELLEILEVPAVLARFELSPEQFERLKAWAEESGIRWGLNDADAERFELSQMPQNTWLFGLRRMLLGYAMAEDRLFGEVLPYTEIEGMDAELLGKLAAFVDVLSEFIQQARQDHTIVAWQALLGALLERLYLPDEQAEPLLALIYQQIERLRVQADQAGFGGELSQAVVADHFSQALNNQRSGQRFLAGQVNFCTLMPMRSIPFAMVCLLGMNDGVYPRSLAPMGFDLMAEDNRKGDRSRRDDDRYLFLEALLSAQQRLYISYVGMSQQDNSPKVPSVLLTELLDYIGQGFVPEGHQQEDGDTSYRSTLARLTRAHPLTPYSHRYFGAEPPGSYAREWLPALQEAVAPVAEAVVLDLPEEWQAEQELELAELQRFFRLPCSYFFQRRLKVWFELDSLKPAIDEPFSLDNLDGYRLRDVLLDACLRQLPVKEQAARLLASGSLPSGVFGELVLEENQSSINQLAARLEPWLARADEDVEVRLGFDRRLLTGWLKGRYQGRLIRYRPGSLNAGFLLRQWLEHLCLCAVEPAESWLFGLDDGRKFLPLEPDHARLLLADLLALMEEGMRAPLPFFPKTALAWAEFALDEQGRLQDDMRDKAMSQARKVFEGDYLFSGEAENAYIARSFPEFELTREDWQLLARRIFGPLLSHMEMLDHE</sequence>
<dbReference type="CDD" id="cd22353">
    <property type="entry name" value="RecC_C-like"/>
    <property type="match status" value="1"/>
</dbReference>
<comment type="miscellaneous">
    <text evidence="10">In the RecBCD complex, RecB has a slow 3'-5' helicase, an exonuclease activity and loads RecA onto ssDNA, RecD has a fast 5'-3' helicase activity, while RecC stimulates the ATPase and processivity of the RecB helicase and contributes to recognition of the Chi site.</text>
</comment>
<keyword evidence="4 10" id="KW-0378">Hydrolase</keyword>
<dbReference type="InterPro" id="IPR011335">
    <property type="entry name" value="Restrct_endonuc-II-like"/>
</dbReference>
<dbReference type="PANTHER" id="PTHR30591">
    <property type="entry name" value="RECBCD ENZYME SUBUNIT RECC"/>
    <property type="match status" value="1"/>
</dbReference>
<dbReference type="Gene3D" id="1.10.10.990">
    <property type="match status" value="1"/>
</dbReference>
<evidence type="ECO:0000256" key="3">
    <source>
        <dbReference type="ARBA" id="ARBA00022763"/>
    </source>
</evidence>
<dbReference type="SUPFAM" id="SSF52980">
    <property type="entry name" value="Restriction endonuclease-like"/>
    <property type="match status" value="1"/>
</dbReference>
<comment type="function">
    <text evidence="10">A helicase/nuclease that prepares dsDNA breaks (DSB) for recombinational DNA repair. Binds to DSBs and unwinds DNA via a highly rapid and processive ATP-dependent bidirectional helicase activity. Unwinds dsDNA until it encounters a Chi (crossover hotspot instigator) sequence from the 3' direction. Cuts ssDNA a few nucleotides 3' to the Chi site. The properties and activities of the enzyme are changed at Chi. The Chi-altered holoenzyme produces a long 3'-ssDNA overhang and facilitates RecA-binding to the ssDNA for homologous DNA recombination and repair. Holoenzyme degrades any linearized DNA that is unable to undergo homologous recombination. In the holoenzyme this subunit recognizes the wild-type Chi sequence, and when added to isolated RecB increases its ATP-dependent helicase processivity.</text>
</comment>
<evidence type="ECO:0000313" key="13">
    <source>
        <dbReference type="Proteomes" id="UP001500795"/>
    </source>
</evidence>
<reference evidence="13" key="1">
    <citation type="journal article" date="2019" name="Int. J. Syst. Evol. Microbiol.">
        <title>The Global Catalogue of Microorganisms (GCM) 10K type strain sequencing project: providing services to taxonomists for standard genome sequencing and annotation.</title>
        <authorList>
            <consortium name="The Broad Institute Genomics Platform"/>
            <consortium name="The Broad Institute Genome Sequencing Center for Infectious Disease"/>
            <person name="Wu L."/>
            <person name="Ma J."/>
        </authorList>
    </citation>
    <scope>NUCLEOTIDE SEQUENCE [LARGE SCALE GENOMIC DNA]</scope>
    <source>
        <strain evidence="13">JCM 17110</strain>
    </source>
</reference>
<proteinExistence type="inferred from homology"/>
<evidence type="ECO:0000256" key="7">
    <source>
        <dbReference type="ARBA" id="ARBA00022840"/>
    </source>
</evidence>
<evidence type="ECO:0000256" key="6">
    <source>
        <dbReference type="ARBA" id="ARBA00022839"/>
    </source>
</evidence>
<feature type="domain" description="RecC C-terminal" evidence="11">
    <location>
        <begin position="835"/>
        <end position="1051"/>
    </location>
</feature>
<accession>A0ABP6WIF4</accession>
<dbReference type="InterPro" id="IPR013986">
    <property type="entry name" value="DExx_box_DNA_helicase_dom_sf"/>
</dbReference>
<keyword evidence="13" id="KW-1185">Reference proteome</keyword>
<dbReference type="InterPro" id="IPR006697">
    <property type="entry name" value="RecC"/>
</dbReference>
<dbReference type="SUPFAM" id="SSF52540">
    <property type="entry name" value="P-loop containing nucleoside triphosphate hydrolases"/>
    <property type="match status" value="2"/>
</dbReference>
<keyword evidence="7 10" id="KW-0067">ATP-binding</keyword>
<evidence type="ECO:0000256" key="4">
    <source>
        <dbReference type="ARBA" id="ARBA00022801"/>
    </source>
</evidence>
<evidence type="ECO:0000256" key="8">
    <source>
        <dbReference type="ARBA" id="ARBA00023125"/>
    </source>
</evidence>
<dbReference type="PANTHER" id="PTHR30591:SF1">
    <property type="entry name" value="RECBCD ENZYME SUBUNIT RECC"/>
    <property type="match status" value="1"/>
</dbReference>
<keyword evidence="1 10" id="KW-0540">Nuclease</keyword>
<evidence type="ECO:0000256" key="9">
    <source>
        <dbReference type="ARBA" id="ARBA00023204"/>
    </source>
</evidence>
<dbReference type="PIRSF" id="PIRSF000980">
    <property type="entry name" value="RecC"/>
    <property type="match status" value="1"/>
</dbReference>
<keyword evidence="6 10" id="KW-0269">Exonuclease</keyword>
<evidence type="ECO:0000256" key="10">
    <source>
        <dbReference type="HAMAP-Rule" id="MF_01486"/>
    </source>
</evidence>
<dbReference type="RefSeq" id="WP_344960185.1">
    <property type="nucleotide sequence ID" value="NZ_BAABCX010000009.1"/>
</dbReference>
<evidence type="ECO:0000259" key="11">
    <source>
        <dbReference type="Pfam" id="PF17946"/>
    </source>
</evidence>
<keyword evidence="9 10" id="KW-0234">DNA repair</keyword>
<dbReference type="Pfam" id="PF17946">
    <property type="entry name" value="RecC_C"/>
    <property type="match status" value="1"/>
</dbReference>
<dbReference type="Proteomes" id="UP001500795">
    <property type="component" value="Unassembled WGS sequence"/>
</dbReference>
<evidence type="ECO:0000313" key="12">
    <source>
        <dbReference type="EMBL" id="GAA3552009.1"/>
    </source>
</evidence>
<name>A0ABP6WIF4_9GAMM</name>
<dbReference type="InterPro" id="IPR041500">
    <property type="entry name" value="RecC_C"/>
</dbReference>
<dbReference type="HAMAP" id="MF_01486">
    <property type="entry name" value="RecC"/>
    <property type="match status" value="1"/>
</dbReference>
<comment type="caution">
    <text evidence="12">The sequence shown here is derived from an EMBL/GenBank/DDBJ whole genome shotgun (WGS) entry which is preliminary data.</text>
</comment>
<comment type="subunit">
    <text evidence="10">Heterotrimer of RecB, RecC and RecD. All subunits contribute to DNA-binding.</text>
</comment>
<dbReference type="Gene3D" id="3.40.50.10930">
    <property type="match status" value="1"/>
</dbReference>
<evidence type="ECO:0000256" key="5">
    <source>
        <dbReference type="ARBA" id="ARBA00022806"/>
    </source>
</evidence>
<organism evidence="12 13">
    <name type="scientific">Zobellella aerophila</name>
    <dbReference type="NCBI Taxonomy" id="870480"/>
    <lineage>
        <taxon>Bacteria</taxon>
        <taxon>Pseudomonadati</taxon>
        <taxon>Pseudomonadota</taxon>
        <taxon>Gammaproteobacteria</taxon>
        <taxon>Aeromonadales</taxon>
        <taxon>Aeromonadaceae</taxon>
        <taxon>Zobellella</taxon>
    </lineage>
</organism>
<gene>
    <name evidence="10 12" type="primary">recC</name>
    <name evidence="12" type="ORF">GCM10022394_35360</name>
</gene>
<keyword evidence="2 10" id="KW-0547">Nucleotide-binding</keyword>